<reference evidence="1 2" key="1">
    <citation type="submission" date="2020-08" db="EMBL/GenBank/DDBJ databases">
        <title>Genomic Encyclopedia of Type Strains, Phase IV (KMG-V): Genome sequencing to study the core and pangenomes of soil and plant-associated prokaryotes.</title>
        <authorList>
            <person name="Whitman W."/>
        </authorList>
    </citation>
    <scope>NUCLEOTIDE SEQUENCE [LARGE SCALE GENOMIC DNA]</scope>
    <source>
        <strain evidence="1 2">SEMIA 492</strain>
    </source>
</reference>
<comment type="caution">
    <text evidence="1">The sequence shown here is derived from an EMBL/GenBank/DDBJ whole genome shotgun (WGS) entry which is preliminary data.</text>
</comment>
<keyword evidence="2" id="KW-1185">Reference proteome</keyword>
<accession>A0A7W6ZYU5</accession>
<organism evidence="1 2">
    <name type="scientific">Rhizobium leucaenae</name>
    <dbReference type="NCBI Taxonomy" id="29450"/>
    <lineage>
        <taxon>Bacteria</taxon>
        <taxon>Pseudomonadati</taxon>
        <taxon>Pseudomonadota</taxon>
        <taxon>Alphaproteobacteria</taxon>
        <taxon>Hyphomicrobiales</taxon>
        <taxon>Rhizobiaceae</taxon>
        <taxon>Rhizobium/Agrobacterium group</taxon>
        <taxon>Rhizobium</taxon>
    </lineage>
</organism>
<dbReference type="GeneID" id="32525838"/>
<gene>
    <name evidence="1" type="ORF">GGE60_005213</name>
</gene>
<dbReference type="AlphaFoldDB" id="A0A7W6ZYU5"/>
<dbReference type="OrthoDB" id="6889708at2"/>
<evidence type="ECO:0000313" key="2">
    <source>
        <dbReference type="Proteomes" id="UP000543836"/>
    </source>
</evidence>
<dbReference type="EMBL" id="JACIIG010000019">
    <property type="protein sequence ID" value="MBB4571055.1"/>
    <property type="molecule type" value="Genomic_DNA"/>
</dbReference>
<dbReference type="RefSeq" id="WP_028754537.1">
    <property type="nucleotide sequence ID" value="NZ_JACIIG010000019.1"/>
</dbReference>
<sequence length="272" mass="30752">MKSDFLITVQTRNDLIPWVMGEKILSVLFSERKLIPERIATFGEVTKSHGVNIVGIEDCRELWASKAIMRAGGSQYEVIEDFHWKRDKIAKSQGAVTFASTSAKGVKRPGSIFFQSQYRREIDWIQLFRAWCEAASPFAAVLHPFIAEDGPRKGNTDIREYNHKEEISQQAWSRFLSGEFHCEFRAGETNSLVSGLTNLGWASWFGEEYAKEVNQQAISSAGFPVLKIGCGYLVQLTSHPNDVIGDYPAFSRLRAHLKSLFRPGLFLIDDEP</sequence>
<name>A0A7W6ZYU5_9HYPH</name>
<evidence type="ECO:0000313" key="1">
    <source>
        <dbReference type="EMBL" id="MBB4571055.1"/>
    </source>
</evidence>
<proteinExistence type="predicted"/>
<protein>
    <submittedName>
        <fullName evidence="1">Uncharacterized protein</fullName>
    </submittedName>
</protein>
<dbReference type="Proteomes" id="UP000543836">
    <property type="component" value="Unassembled WGS sequence"/>
</dbReference>